<feature type="compositionally biased region" description="Basic and acidic residues" evidence="1">
    <location>
        <begin position="15"/>
        <end position="24"/>
    </location>
</feature>
<evidence type="ECO:0000259" key="2">
    <source>
        <dbReference type="Pfam" id="PF13700"/>
    </source>
</evidence>
<evidence type="ECO:0000313" key="4">
    <source>
        <dbReference type="Proteomes" id="UP000194761"/>
    </source>
</evidence>
<sequence length="98" mass="11063">MGRYTASDTGRWRSRGGDDPSQVKRYVERPKTAYEHAWMIRDAYGYHDFDDRESRLSLVTLSRRTSTSSGVGGYLTHSIWGSVRHVGQVRCGRAALPG</sequence>
<dbReference type="InterPro" id="IPR025296">
    <property type="entry name" value="DUF4158"/>
</dbReference>
<evidence type="ECO:0000256" key="1">
    <source>
        <dbReference type="SAM" id="MobiDB-lite"/>
    </source>
</evidence>
<protein>
    <recommendedName>
        <fullName evidence="2">DUF4158 domain-containing protein</fullName>
    </recommendedName>
</protein>
<dbReference type="RefSeq" id="WP_086576894.1">
    <property type="nucleotide sequence ID" value="NZ_NGFP01000174.1"/>
</dbReference>
<keyword evidence="4" id="KW-1185">Reference proteome</keyword>
<dbReference type="AlphaFoldDB" id="A0A243RCM5"/>
<dbReference type="EMBL" id="NGFP01000174">
    <property type="protein sequence ID" value="OUC92431.1"/>
    <property type="molecule type" value="Genomic_DNA"/>
</dbReference>
<name>A0A243RCM5_9ACTN</name>
<gene>
    <name evidence="3" type="ORF">CA984_30100</name>
</gene>
<comment type="caution">
    <text evidence="3">The sequence shown here is derived from an EMBL/GenBank/DDBJ whole genome shotgun (WGS) entry which is preliminary data.</text>
</comment>
<feature type="domain" description="DUF4158" evidence="2">
    <location>
        <begin position="18"/>
        <end position="78"/>
    </location>
</feature>
<evidence type="ECO:0000313" key="3">
    <source>
        <dbReference type="EMBL" id="OUC92431.1"/>
    </source>
</evidence>
<dbReference type="Proteomes" id="UP000194761">
    <property type="component" value="Unassembled WGS sequence"/>
</dbReference>
<dbReference type="Pfam" id="PF13700">
    <property type="entry name" value="DUF4158"/>
    <property type="match status" value="1"/>
</dbReference>
<proteinExistence type="predicted"/>
<accession>A0A243RCM5</accession>
<feature type="region of interest" description="Disordered" evidence="1">
    <location>
        <begin position="1"/>
        <end position="24"/>
    </location>
</feature>
<organism evidence="3 4">
    <name type="scientific">Streptosporangium minutum</name>
    <dbReference type="NCBI Taxonomy" id="569862"/>
    <lineage>
        <taxon>Bacteria</taxon>
        <taxon>Bacillati</taxon>
        <taxon>Actinomycetota</taxon>
        <taxon>Actinomycetes</taxon>
        <taxon>Streptosporangiales</taxon>
        <taxon>Streptosporangiaceae</taxon>
        <taxon>Streptosporangium</taxon>
    </lineage>
</organism>
<reference evidence="3 4" key="1">
    <citation type="submission" date="2017-05" db="EMBL/GenBank/DDBJ databases">
        <title>Biotechnological potential of actinobacteria isolated from South African environments.</title>
        <authorList>
            <person name="Le Roes-Hill M."/>
            <person name="Prins A."/>
            <person name="Durrell K.A."/>
        </authorList>
    </citation>
    <scope>NUCLEOTIDE SEQUENCE [LARGE SCALE GENOMIC DNA]</scope>
    <source>
        <strain evidence="3">M26</strain>
    </source>
</reference>